<dbReference type="InterPro" id="IPR005162">
    <property type="entry name" value="Retrotrans_gag_dom"/>
</dbReference>
<reference evidence="2" key="1">
    <citation type="journal article" date="2023" name="Plant J.">
        <title>Genome sequences and population genomics provide insights into the demographic history, inbreeding, and mutation load of two 'living fossil' tree species of Dipteronia.</title>
        <authorList>
            <person name="Feng Y."/>
            <person name="Comes H.P."/>
            <person name="Chen J."/>
            <person name="Zhu S."/>
            <person name="Lu R."/>
            <person name="Zhang X."/>
            <person name="Li P."/>
            <person name="Qiu J."/>
            <person name="Olsen K.M."/>
            <person name="Qiu Y."/>
        </authorList>
    </citation>
    <scope>NUCLEOTIDE SEQUENCE</scope>
    <source>
        <strain evidence="2">NBL</strain>
    </source>
</reference>
<name>A0AAE0A8M0_9ROSI</name>
<evidence type="ECO:0000313" key="2">
    <source>
        <dbReference type="EMBL" id="KAK3205398.1"/>
    </source>
</evidence>
<proteinExistence type="predicted"/>
<dbReference type="EMBL" id="JANJYJ010000006">
    <property type="protein sequence ID" value="KAK3205398.1"/>
    <property type="molecule type" value="Genomic_DNA"/>
</dbReference>
<dbReference type="Pfam" id="PF03732">
    <property type="entry name" value="Retrotrans_gag"/>
    <property type="match status" value="1"/>
</dbReference>
<keyword evidence="3" id="KW-1185">Reference proteome</keyword>
<dbReference type="PANTHER" id="PTHR33223:SF11">
    <property type="entry name" value="ELEMENT PROTEIN, PUTATIVE-RELATED"/>
    <property type="match status" value="1"/>
</dbReference>
<dbReference type="Proteomes" id="UP001281410">
    <property type="component" value="Unassembled WGS sequence"/>
</dbReference>
<comment type="caution">
    <text evidence="2">The sequence shown here is derived from an EMBL/GenBank/DDBJ whole genome shotgun (WGS) entry which is preliminary data.</text>
</comment>
<evidence type="ECO:0000313" key="3">
    <source>
        <dbReference type="Proteomes" id="UP001281410"/>
    </source>
</evidence>
<gene>
    <name evidence="2" type="ORF">Dsin_019444</name>
</gene>
<sequence>MQGRRSLQGVLLPSNDNIVRIRQVTMIDNENRNRIIQQDPEGPVAPAEHIKTMKDYNMPIVNNFRLCIMLDMAARNYELKSFCYNLLPTFHDLPNEDVLKFLREFYTAIESFPNNWVTEDQLRMRCIPHALNEKGKTWLLTLPSVSLRTWDDVVEKLTNQYYSPQKTSEIRSMITNFFQGQETFYEAYERYKMLLFDCLQHGYQTHQFVNGSMMNQLPALIEIQDGKRSKISPLQHDRSSYDNMIEQLKEDKKMVVALNSDLTIKINELMEEKVSSLRKYVVFSQELEELKDEFA</sequence>
<dbReference type="AlphaFoldDB" id="A0AAE0A8M0"/>
<feature type="domain" description="Retrotransposon gag" evidence="1">
    <location>
        <begin position="127"/>
        <end position="205"/>
    </location>
</feature>
<dbReference type="PANTHER" id="PTHR33223">
    <property type="entry name" value="CCHC-TYPE DOMAIN-CONTAINING PROTEIN"/>
    <property type="match status" value="1"/>
</dbReference>
<organism evidence="2 3">
    <name type="scientific">Dipteronia sinensis</name>
    <dbReference type="NCBI Taxonomy" id="43782"/>
    <lineage>
        <taxon>Eukaryota</taxon>
        <taxon>Viridiplantae</taxon>
        <taxon>Streptophyta</taxon>
        <taxon>Embryophyta</taxon>
        <taxon>Tracheophyta</taxon>
        <taxon>Spermatophyta</taxon>
        <taxon>Magnoliopsida</taxon>
        <taxon>eudicotyledons</taxon>
        <taxon>Gunneridae</taxon>
        <taxon>Pentapetalae</taxon>
        <taxon>rosids</taxon>
        <taxon>malvids</taxon>
        <taxon>Sapindales</taxon>
        <taxon>Sapindaceae</taxon>
        <taxon>Hippocastanoideae</taxon>
        <taxon>Acereae</taxon>
        <taxon>Dipteronia</taxon>
    </lineage>
</organism>
<accession>A0AAE0A8M0</accession>
<evidence type="ECO:0000259" key="1">
    <source>
        <dbReference type="Pfam" id="PF03732"/>
    </source>
</evidence>
<protein>
    <recommendedName>
        <fullName evidence="1">Retrotransposon gag domain-containing protein</fullName>
    </recommendedName>
</protein>